<accession>A0AB33JXT1</accession>
<evidence type="ECO:0000313" key="2">
    <source>
        <dbReference type="EMBL" id="BFP46256.1"/>
    </source>
</evidence>
<reference evidence="2" key="1">
    <citation type="submission" date="2024-07" db="EMBL/GenBank/DDBJ databases">
        <title>Complete genome sequences of cellulolytic bacteria, Kitasatospora sp. CMC57 and Streptomyces sp. CMC78, isolated from Japanese agricultural soil.</title>
        <authorList>
            <person name="Hashimoto T."/>
            <person name="Ito M."/>
            <person name="Iwamoto M."/>
            <person name="Fukahori D."/>
            <person name="Shoda T."/>
            <person name="Sakoda M."/>
            <person name="Morohoshi T."/>
            <person name="Mitsuboshi M."/>
            <person name="Nishizawa T."/>
        </authorList>
    </citation>
    <scope>NUCLEOTIDE SEQUENCE</scope>
    <source>
        <strain evidence="2">CMC57</strain>
    </source>
</reference>
<dbReference type="RefSeq" id="WP_407988676.1">
    <property type="nucleotide sequence ID" value="NZ_AP035881.2"/>
</dbReference>
<protein>
    <submittedName>
        <fullName evidence="2">Uncharacterized protein</fullName>
    </submittedName>
</protein>
<evidence type="ECO:0000256" key="1">
    <source>
        <dbReference type="SAM" id="MobiDB-lite"/>
    </source>
</evidence>
<proteinExistence type="predicted"/>
<feature type="region of interest" description="Disordered" evidence="1">
    <location>
        <begin position="49"/>
        <end position="75"/>
    </location>
</feature>
<organism evidence="2">
    <name type="scientific">Kitasatospora sp. CMC57</name>
    <dbReference type="NCBI Taxonomy" id="3231513"/>
    <lineage>
        <taxon>Bacteria</taxon>
        <taxon>Bacillati</taxon>
        <taxon>Actinomycetota</taxon>
        <taxon>Actinomycetes</taxon>
        <taxon>Kitasatosporales</taxon>
        <taxon>Streptomycetaceae</taxon>
        <taxon>Kitasatospora</taxon>
    </lineage>
</organism>
<sequence length="75" mass="7871">MADTETTTTTPAETQPVAEVVPVEQTLTAADPEAQLLKVLEVLDTDVPETEVAPEAEAPKKDGGFEPLGTVINLP</sequence>
<dbReference type="EMBL" id="AP035881">
    <property type="protein sequence ID" value="BFP46256.1"/>
    <property type="molecule type" value="Genomic_DNA"/>
</dbReference>
<dbReference type="AlphaFoldDB" id="A0AB33JXT1"/>
<feature type="compositionally biased region" description="Low complexity" evidence="1">
    <location>
        <begin position="1"/>
        <end position="14"/>
    </location>
</feature>
<name>A0AB33JXT1_9ACTN</name>
<feature type="region of interest" description="Disordered" evidence="1">
    <location>
        <begin position="1"/>
        <end position="20"/>
    </location>
</feature>
<gene>
    <name evidence="2" type="ORF">KCMC57_26240</name>
</gene>